<dbReference type="Gene3D" id="3.40.50.720">
    <property type="entry name" value="NAD(P)-binding Rossmann-like Domain"/>
    <property type="match status" value="1"/>
</dbReference>
<keyword evidence="2" id="KW-1185">Reference proteome</keyword>
<comment type="caution">
    <text evidence="1">The sequence shown here is derived from an EMBL/GenBank/DDBJ whole genome shotgun (WGS) entry which is preliminary data.</text>
</comment>
<dbReference type="EMBL" id="JABFAD010332301">
    <property type="protein sequence ID" value="MBA0819939.1"/>
    <property type="molecule type" value="Genomic_DNA"/>
</dbReference>
<dbReference type="AlphaFoldDB" id="A0A7J9ICS0"/>
<reference evidence="1 2" key="1">
    <citation type="journal article" date="2019" name="Genome Biol. Evol.">
        <title>Insights into the evolution of the New World diploid cottons (Gossypium, subgenus Houzingenia) based on genome sequencing.</title>
        <authorList>
            <person name="Grover C.E."/>
            <person name="Arick M.A. 2nd"/>
            <person name="Thrash A."/>
            <person name="Conover J.L."/>
            <person name="Sanders W.S."/>
            <person name="Peterson D.G."/>
            <person name="Frelichowski J.E."/>
            <person name="Scheffler J.A."/>
            <person name="Scheffler B.E."/>
            <person name="Wendel J.F."/>
        </authorList>
    </citation>
    <scope>NUCLEOTIDE SEQUENCE [LARGE SCALE GENOMIC DNA]</scope>
    <source>
        <strain evidence="1">0</strain>
        <tissue evidence="1">Leaf</tissue>
    </source>
</reference>
<evidence type="ECO:0000313" key="2">
    <source>
        <dbReference type="Proteomes" id="UP000593560"/>
    </source>
</evidence>
<protein>
    <submittedName>
        <fullName evidence="1">Uncharacterized protein</fullName>
    </submittedName>
</protein>
<sequence>MLKLLNEGFQVSIINNLHNSVTCVVLWVELGAKLSQKLGNDLVDERTRDDLEKLFSKMKFDTVIHFPSIQAIVESVGVAAINLAKRLEKTGKLVVMISSFDERCVIATTLEEYMEHEKRWQQQLMRQEQAIIQSKKGYHRKCGRRESYAEVIDSNVDLIKQIHEVASCCSTTSL</sequence>
<gene>
    <name evidence="1" type="ORF">Gohar_022186</name>
</gene>
<proteinExistence type="predicted"/>
<dbReference type="OrthoDB" id="10303171at2759"/>
<evidence type="ECO:0000313" key="1">
    <source>
        <dbReference type="EMBL" id="MBA0819939.1"/>
    </source>
</evidence>
<feature type="non-terminal residue" evidence="1">
    <location>
        <position position="174"/>
    </location>
</feature>
<accession>A0A7J9ICS0</accession>
<dbReference type="Proteomes" id="UP000593560">
    <property type="component" value="Unassembled WGS sequence"/>
</dbReference>
<organism evidence="1 2">
    <name type="scientific">Gossypium harknessii</name>
    <dbReference type="NCBI Taxonomy" id="34285"/>
    <lineage>
        <taxon>Eukaryota</taxon>
        <taxon>Viridiplantae</taxon>
        <taxon>Streptophyta</taxon>
        <taxon>Embryophyta</taxon>
        <taxon>Tracheophyta</taxon>
        <taxon>Spermatophyta</taxon>
        <taxon>Magnoliopsida</taxon>
        <taxon>eudicotyledons</taxon>
        <taxon>Gunneridae</taxon>
        <taxon>Pentapetalae</taxon>
        <taxon>rosids</taxon>
        <taxon>malvids</taxon>
        <taxon>Malvales</taxon>
        <taxon>Malvaceae</taxon>
        <taxon>Malvoideae</taxon>
        <taxon>Gossypium</taxon>
    </lineage>
</organism>
<name>A0A7J9ICS0_9ROSI</name>